<evidence type="ECO:0000259" key="2">
    <source>
        <dbReference type="PROSITE" id="PS50164"/>
    </source>
</evidence>
<dbReference type="PANTHER" id="PTHR34477">
    <property type="entry name" value="UPF0213 PROTEIN YHBQ"/>
    <property type="match status" value="1"/>
</dbReference>
<gene>
    <name evidence="3" type="ORF">H9849_07415</name>
</gene>
<dbReference type="AlphaFoldDB" id="A0A9D2BET5"/>
<dbReference type="InterPro" id="IPR050190">
    <property type="entry name" value="UPF0213_domain"/>
</dbReference>
<dbReference type="PROSITE" id="PS50164">
    <property type="entry name" value="GIY_YIG"/>
    <property type="match status" value="1"/>
</dbReference>
<dbReference type="PANTHER" id="PTHR34477:SF1">
    <property type="entry name" value="UPF0213 PROTEIN YHBQ"/>
    <property type="match status" value="1"/>
</dbReference>
<name>A0A9D2BET5_9FIRM</name>
<dbReference type="InterPro" id="IPR035901">
    <property type="entry name" value="GIY-YIG_endonuc_sf"/>
</dbReference>
<evidence type="ECO:0000313" key="3">
    <source>
        <dbReference type="EMBL" id="HIX72837.1"/>
    </source>
</evidence>
<dbReference type="SUPFAM" id="SSF82771">
    <property type="entry name" value="GIY-YIG endonuclease"/>
    <property type="match status" value="1"/>
</dbReference>
<dbReference type="Gene3D" id="3.40.1440.10">
    <property type="entry name" value="GIY-YIG endonuclease"/>
    <property type="match status" value="1"/>
</dbReference>
<dbReference type="InterPro" id="IPR000305">
    <property type="entry name" value="GIY-YIG_endonuc"/>
</dbReference>
<feature type="domain" description="GIY-YIG" evidence="2">
    <location>
        <begin position="1"/>
        <end position="75"/>
    </location>
</feature>
<dbReference type="Pfam" id="PF01541">
    <property type="entry name" value="GIY-YIG"/>
    <property type="match status" value="1"/>
</dbReference>
<evidence type="ECO:0000256" key="1">
    <source>
        <dbReference type="ARBA" id="ARBA00007435"/>
    </source>
</evidence>
<protein>
    <submittedName>
        <fullName evidence="3">GIY-YIG nuclease family protein</fullName>
    </submittedName>
</protein>
<dbReference type="SMART" id="SM00465">
    <property type="entry name" value="GIYc"/>
    <property type="match status" value="1"/>
</dbReference>
<sequence length="84" mass="9860">MQYTYIVECRDGTLYTGWTTDLEKRIKAHNEGKGAKYTKNRAPVHLVYYEEYETKQEALKREYAIKQLTRQEKLALIATRKAGS</sequence>
<dbReference type="CDD" id="cd10456">
    <property type="entry name" value="GIY-YIG_UPF0213"/>
    <property type="match status" value="1"/>
</dbReference>
<reference evidence="3" key="2">
    <citation type="submission" date="2021-04" db="EMBL/GenBank/DDBJ databases">
        <authorList>
            <person name="Gilroy R."/>
        </authorList>
    </citation>
    <scope>NUCLEOTIDE SEQUENCE</scope>
    <source>
        <strain evidence="3">ChiSxjej3B15-1167</strain>
    </source>
</reference>
<dbReference type="EMBL" id="DXEQ01000220">
    <property type="protein sequence ID" value="HIX72837.1"/>
    <property type="molecule type" value="Genomic_DNA"/>
</dbReference>
<comment type="caution">
    <text evidence="3">The sequence shown here is derived from an EMBL/GenBank/DDBJ whole genome shotgun (WGS) entry which is preliminary data.</text>
</comment>
<accession>A0A9D2BET5</accession>
<comment type="similarity">
    <text evidence="1">Belongs to the UPF0213 family.</text>
</comment>
<proteinExistence type="inferred from homology"/>
<reference evidence="3" key="1">
    <citation type="journal article" date="2021" name="PeerJ">
        <title>Extensive microbial diversity within the chicken gut microbiome revealed by metagenomics and culture.</title>
        <authorList>
            <person name="Gilroy R."/>
            <person name="Ravi A."/>
            <person name="Getino M."/>
            <person name="Pursley I."/>
            <person name="Horton D.L."/>
            <person name="Alikhan N.F."/>
            <person name="Baker D."/>
            <person name="Gharbi K."/>
            <person name="Hall N."/>
            <person name="Watson M."/>
            <person name="Adriaenssens E.M."/>
            <person name="Foster-Nyarko E."/>
            <person name="Jarju S."/>
            <person name="Secka A."/>
            <person name="Antonio M."/>
            <person name="Oren A."/>
            <person name="Chaudhuri R.R."/>
            <person name="La Ragione R."/>
            <person name="Hildebrand F."/>
            <person name="Pallen M.J."/>
        </authorList>
    </citation>
    <scope>NUCLEOTIDE SEQUENCE</scope>
    <source>
        <strain evidence="3">ChiSxjej3B15-1167</strain>
    </source>
</reference>
<evidence type="ECO:0000313" key="4">
    <source>
        <dbReference type="Proteomes" id="UP000886805"/>
    </source>
</evidence>
<dbReference type="Proteomes" id="UP000886805">
    <property type="component" value="Unassembled WGS sequence"/>
</dbReference>
<organism evidence="3 4">
    <name type="scientific">Candidatus Anaerobutyricum stercoripullorum</name>
    <dbReference type="NCBI Taxonomy" id="2838456"/>
    <lineage>
        <taxon>Bacteria</taxon>
        <taxon>Bacillati</taxon>
        <taxon>Bacillota</taxon>
        <taxon>Clostridia</taxon>
        <taxon>Lachnospirales</taxon>
        <taxon>Lachnospiraceae</taxon>
        <taxon>Anaerobutyricum</taxon>
    </lineage>
</organism>